<dbReference type="Pfam" id="PF04542">
    <property type="entry name" value="Sigma70_r2"/>
    <property type="match status" value="1"/>
</dbReference>
<keyword evidence="6" id="KW-0804">Transcription</keyword>
<evidence type="ECO:0000256" key="2">
    <source>
        <dbReference type="ARBA" id="ARBA00010641"/>
    </source>
</evidence>
<organism evidence="8 9">
    <name type="scientific">Pedobacter heparinus (strain ATCC 13125 / DSM 2366 / CIP 104194 / JCM 7457 / NBRC 12017 / NCIMB 9290 / NRRL B-14731 / HIM 762-3)</name>
    <dbReference type="NCBI Taxonomy" id="485917"/>
    <lineage>
        <taxon>Bacteria</taxon>
        <taxon>Pseudomonadati</taxon>
        <taxon>Bacteroidota</taxon>
        <taxon>Sphingobacteriia</taxon>
        <taxon>Sphingobacteriales</taxon>
        <taxon>Sphingobacteriaceae</taxon>
        <taxon>Pedobacter</taxon>
    </lineage>
</organism>
<protein>
    <submittedName>
        <fullName evidence="8">RNA polymerase sigma-70 factor</fullName>
    </submittedName>
</protein>
<dbReference type="GO" id="GO:0016987">
    <property type="term" value="F:sigma factor activity"/>
    <property type="evidence" value="ECO:0007669"/>
    <property type="project" value="UniProtKB-KW"/>
</dbReference>
<dbReference type="PANTHER" id="PTHR43133:SF46">
    <property type="entry name" value="RNA POLYMERASE SIGMA-70 FACTOR ECF SUBFAMILY"/>
    <property type="match status" value="1"/>
</dbReference>
<dbReference type="STRING" id="485917.Phep_1981"/>
<dbReference type="PANTHER" id="PTHR43133">
    <property type="entry name" value="RNA POLYMERASE ECF-TYPE SIGMA FACTO"/>
    <property type="match status" value="1"/>
</dbReference>
<dbReference type="InterPro" id="IPR014327">
    <property type="entry name" value="RNA_pol_sigma70_bacteroid"/>
</dbReference>
<dbReference type="SUPFAM" id="SSF88946">
    <property type="entry name" value="Sigma2 domain of RNA polymerase sigma factors"/>
    <property type="match status" value="1"/>
</dbReference>
<dbReference type="OrthoDB" id="665981at2"/>
<dbReference type="EMBL" id="CP001681">
    <property type="protein sequence ID" value="ACU04189.1"/>
    <property type="molecule type" value="Genomic_DNA"/>
</dbReference>
<evidence type="ECO:0000256" key="4">
    <source>
        <dbReference type="ARBA" id="ARBA00023015"/>
    </source>
</evidence>
<dbReference type="GO" id="GO:0005179">
    <property type="term" value="F:hormone activity"/>
    <property type="evidence" value="ECO:0007669"/>
    <property type="project" value="InterPro"/>
</dbReference>
<comment type="similarity">
    <text evidence="2">Belongs to the sigma-70 factor family. ECF subfamily.</text>
</comment>
<evidence type="ECO:0000256" key="3">
    <source>
        <dbReference type="ARBA" id="ARBA00022525"/>
    </source>
</evidence>
<keyword evidence="3" id="KW-0964">Secreted</keyword>
<dbReference type="AlphaFoldDB" id="C6XWB0"/>
<keyword evidence="4" id="KW-0805">Transcription regulation</keyword>
<evidence type="ECO:0000313" key="8">
    <source>
        <dbReference type="EMBL" id="ACU04189.1"/>
    </source>
</evidence>
<proteinExistence type="inferred from homology"/>
<dbReference type="InterPro" id="IPR036388">
    <property type="entry name" value="WH-like_DNA-bd_sf"/>
</dbReference>
<evidence type="ECO:0000259" key="7">
    <source>
        <dbReference type="PROSITE" id="PS00260"/>
    </source>
</evidence>
<comment type="subcellular location">
    <subcellularLocation>
        <location evidence="1">Secreted</location>
    </subcellularLocation>
</comment>
<evidence type="ECO:0000256" key="1">
    <source>
        <dbReference type="ARBA" id="ARBA00004613"/>
    </source>
</evidence>
<dbReference type="GO" id="GO:0006352">
    <property type="term" value="P:DNA-templated transcription initiation"/>
    <property type="evidence" value="ECO:0007669"/>
    <property type="project" value="InterPro"/>
</dbReference>
<accession>C6XWB0</accession>
<dbReference type="NCBIfam" id="TIGR02937">
    <property type="entry name" value="sigma70-ECF"/>
    <property type="match status" value="1"/>
</dbReference>
<dbReference type="InterPro" id="IPR039425">
    <property type="entry name" value="RNA_pol_sigma-70-like"/>
</dbReference>
<dbReference type="NCBIfam" id="TIGR02985">
    <property type="entry name" value="Sig70_bacteroi1"/>
    <property type="match status" value="1"/>
</dbReference>
<dbReference type="InterPro" id="IPR014284">
    <property type="entry name" value="RNA_pol_sigma-70_dom"/>
</dbReference>
<dbReference type="InterPro" id="IPR000532">
    <property type="entry name" value="Glucagon_GIP_secretin_VIP"/>
</dbReference>
<keyword evidence="5" id="KW-0731">Sigma factor</keyword>
<gene>
    <name evidence="8" type="ordered locus">Phep_1981</name>
</gene>
<dbReference type="InterPro" id="IPR007627">
    <property type="entry name" value="RNA_pol_sigma70_r2"/>
</dbReference>
<dbReference type="Gene3D" id="1.10.10.10">
    <property type="entry name" value="Winged helix-like DNA-binding domain superfamily/Winged helix DNA-binding domain"/>
    <property type="match status" value="1"/>
</dbReference>
<dbReference type="HOGENOM" id="CLU_047691_4_1_10"/>
<dbReference type="KEGG" id="phe:Phep_1981"/>
<dbReference type="InterPro" id="IPR013324">
    <property type="entry name" value="RNA_pol_sigma_r3/r4-like"/>
</dbReference>
<name>C6XWB0_PEDHD</name>
<dbReference type="Proteomes" id="UP000000852">
    <property type="component" value="Chromosome"/>
</dbReference>
<feature type="domain" description="Glucagon / GIP / secretin / VIP family" evidence="7">
    <location>
        <begin position="31"/>
        <end position="53"/>
    </location>
</feature>
<dbReference type="PROSITE" id="PS00260">
    <property type="entry name" value="GLUCAGON"/>
    <property type="match status" value="1"/>
</dbReference>
<dbReference type="GO" id="GO:0005576">
    <property type="term" value="C:extracellular region"/>
    <property type="evidence" value="ECO:0007669"/>
    <property type="project" value="UniProtKB-SubCell"/>
</dbReference>
<dbReference type="InterPro" id="IPR013249">
    <property type="entry name" value="RNA_pol_sigma70_r4_t2"/>
</dbReference>
<dbReference type="Gene3D" id="1.10.1740.10">
    <property type="match status" value="1"/>
</dbReference>
<evidence type="ECO:0000256" key="5">
    <source>
        <dbReference type="ARBA" id="ARBA00023082"/>
    </source>
</evidence>
<dbReference type="SUPFAM" id="SSF88659">
    <property type="entry name" value="Sigma3 and sigma4 domains of RNA polymerase sigma factors"/>
    <property type="match status" value="1"/>
</dbReference>
<dbReference type="GO" id="GO:0003677">
    <property type="term" value="F:DNA binding"/>
    <property type="evidence" value="ECO:0007669"/>
    <property type="project" value="InterPro"/>
</dbReference>
<dbReference type="eggNOG" id="COG1595">
    <property type="taxonomic scope" value="Bacteria"/>
</dbReference>
<sequence length="189" mass="21946">MGDYSTYTDQELLVLIKAEDYSAFNEIYHRHADALYGSAYNILRDRDSCRDVIQDIFIWLWQNRLHLNISNCRAYLLTAVKFKTANYIRDNKIGKGFFMELSTVELSSDDEENAIEVRQLSDFIKSLADQLPGRYGEIFRLSRYQQLSNKEIALQMGISEKTVENQMTIALKKIKEKLGPGSALMFFFL</sequence>
<dbReference type="RefSeq" id="WP_015807803.1">
    <property type="nucleotide sequence ID" value="NC_013061.1"/>
</dbReference>
<reference evidence="8 9" key="1">
    <citation type="journal article" date="2009" name="Stand. Genomic Sci.">
        <title>Complete genome sequence of Pedobacter heparinus type strain (HIM 762-3).</title>
        <authorList>
            <person name="Han C."/>
            <person name="Spring S."/>
            <person name="Lapidus A."/>
            <person name="Del Rio T.G."/>
            <person name="Tice H."/>
            <person name="Copeland A."/>
            <person name="Cheng J.F."/>
            <person name="Lucas S."/>
            <person name="Chen F."/>
            <person name="Nolan M."/>
            <person name="Bruce D."/>
            <person name="Goodwin L."/>
            <person name="Pitluck S."/>
            <person name="Ivanova N."/>
            <person name="Mavromatis K."/>
            <person name="Mikhailova N."/>
            <person name="Pati A."/>
            <person name="Chen A."/>
            <person name="Palaniappan K."/>
            <person name="Land M."/>
            <person name="Hauser L."/>
            <person name="Chang Y.J."/>
            <person name="Jeffries C.C."/>
            <person name="Saunders E."/>
            <person name="Chertkov O."/>
            <person name="Brettin T."/>
            <person name="Goker M."/>
            <person name="Rohde M."/>
            <person name="Bristow J."/>
            <person name="Eisen J.A."/>
            <person name="Markowitz V."/>
            <person name="Hugenholtz P."/>
            <person name="Kyrpides N.C."/>
            <person name="Klenk H.P."/>
            <person name="Detter J.C."/>
        </authorList>
    </citation>
    <scope>NUCLEOTIDE SEQUENCE [LARGE SCALE GENOMIC DNA]</scope>
    <source>
        <strain evidence="9">ATCC 13125 / DSM 2366 / CIP 104194 / JCM 7457 / NBRC 12017 / NCIMB 9290 / NRRL B-14731 / HIM 762-3</strain>
    </source>
</reference>
<keyword evidence="9" id="KW-1185">Reference proteome</keyword>
<evidence type="ECO:0000256" key="6">
    <source>
        <dbReference type="ARBA" id="ARBA00023163"/>
    </source>
</evidence>
<evidence type="ECO:0000313" key="9">
    <source>
        <dbReference type="Proteomes" id="UP000000852"/>
    </source>
</evidence>
<dbReference type="InterPro" id="IPR013325">
    <property type="entry name" value="RNA_pol_sigma_r2"/>
</dbReference>
<dbReference type="Pfam" id="PF08281">
    <property type="entry name" value="Sigma70_r4_2"/>
    <property type="match status" value="1"/>
</dbReference>
<dbReference type="CDD" id="cd06171">
    <property type="entry name" value="Sigma70_r4"/>
    <property type="match status" value="1"/>
</dbReference>